<dbReference type="EMBL" id="KV417273">
    <property type="protein sequence ID" value="KZO99213.1"/>
    <property type="molecule type" value="Genomic_DNA"/>
</dbReference>
<accession>A0A167PX90</accession>
<reference evidence="2 3" key="1">
    <citation type="journal article" date="2016" name="Mol. Biol. Evol.">
        <title>Comparative Genomics of Early-Diverging Mushroom-Forming Fungi Provides Insights into the Origins of Lignocellulose Decay Capabilities.</title>
        <authorList>
            <person name="Nagy L.G."/>
            <person name="Riley R."/>
            <person name="Tritt A."/>
            <person name="Adam C."/>
            <person name="Daum C."/>
            <person name="Floudas D."/>
            <person name="Sun H."/>
            <person name="Yadav J.S."/>
            <person name="Pangilinan J."/>
            <person name="Larsson K.H."/>
            <person name="Matsuura K."/>
            <person name="Barry K."/>
            <person name="Labutti K."/>
            <person name="Kuo R."/>
            <person name="Ohm R.A."/>
            <person name="Bhattacharya S.S."/>
            <person name="Shirouzu T."/>
            <person name="Yoshinaga Y."/>
            <person name="Martin F.M."/>
            <person name="Grigoriev I.V."/>
            <person name="Hibbett D.S."/>
        </authorList>
    </citation>
    <scope>NUCLEOTIDE SEQUENCE [LARGE SCALE GENOMIC DNA]</scope>
    <source>
        <strain evidence="2 3">TUFC12733</strain>
    </source>
</reference>
<dbReference type="AlphaFoldDB" id="A0A167PX90"/>
<proteinExistence type="predicted"/>
<evidence type="ECO:0000313" key="2">
    <source>
        <dbReference type="EMBL" id="KZO99213.1"/>
    </source>
</evidence>
<name>A0A167PX90_CALVF</name>
<dbReference type="OrthoDB" id="10513687at2759"/>
<organism evidence="2 3">
    <name type="scientific">Calocera viscosa (strain TUFC12733)</name>
    <dbReference type="NCBI Taxonomy" id="1330018"/>
    <lineage>
        <taxon>Eukaryota</taxon>
        <taxon>Fungi</taxon>
        <taxon>Dikarya</taxon>
        <taxon>Basidiomycota</taxon>
        <taxon>Agaricomycotina</taxon>
        <taxon>Dacrymycetes</taxon>
        <taxon>Dacrymycetales</taxon>
        <taxon>Dacrymycetaceae</taxon>
        <taxon>Calocera</taxon>
    </lineage>
</organism>
<feature type="region of interest" description="Disordered" evidence="1">
    <location>
        <begin position="385"/>
        <end position="441"/>
    </location>
</feature>
<feature type="compositionally biased region" description="Low complexity" evidence="1">
    <location>
        <begin position="403"/>
        <end position="426"/>
    </location>
</feature>
<gene>
    <name evidence="2" type="ORF">CALVIDRAFT_561606</name>
</gene>
<dbReference type="Proteomes" id="UP000076738">
    <property type="component" value="Unassembled WGS sequence"/>
</dbReference>
<sequence>MPPLSGHCFVVAPGAATVCSCPYFRFPPGRPADLTTYGLPPEDAICRCLHPFRDHFLPDELAVPPGIAPVSQLAPVGPPGHPGSPGAPGDPTDPSQPLPGVPSWLAASQARTPRRDAGMRLSLLERSSPTPGSPHATQAALPPHLLTALTMQTGARAANLKRSESAARNFPKIAKPAKRLKAGARDDTLPRDVRFCVIIRIWGAFSTTPKQQNLLYRVARDQFISSSRRYGLVADLTVPAVTPLLEFARLLEPILAPFHFPPPSPPNLHTHSTYPTLSWLPAKGKGAGDKLMLIALEQKPHMTAFELWKDCGGRPNHSDPDLHIVPRNGHLGKLLRGTVMSGSFGLIRAMTRDRITPQDLMEISGDSSSSNELPSLDELLRGVEPAEHSPVRPPSPAPPVPPSCSAGRPPTSLAPLHLPSSSSLRPVHAGASQHAGAPAGSGILQSLDDLFHSSQPGPGMVHPAVRSSRLLGSNPPVPAPVFRLPSAEFTSPKELIGHMRAASGIEQWGPSPTVHGDDTEGAAVQLEAWLRAAVTPLVRLDSSPLHQLAHLRNLLTLRHWITVGAKSRGRGTTMDVLCCLTLRLIARGVFVPVGLSDYVTLRVRDFSSAAPLAPLSSGAKLDCALAGAVCLAFLCLLEQAPPMLSPPFLERVLAGGPVSLPTLRRFEPRIHQAVALWKALSHGGSCLPPEQSLEKNHPQYALATYIYEHLDIQVMFDFLPPRKWHRWLIGQASLPLPLDAPEPEEVLFFRKGLDLPLHSGPSLLTLLPRRYQGGVPAFVKAACARERLEQPIQLLARLQWHFHRTASQTVQEQVKLRLEAFLSGAGVTPQLDQALQSGRFVWPPDTGPADALHPLFRTRHFLRTATGSDALPKPPATSAEGKITIRFDTEAQGLRFSTCTRVVVFPVISHPDNPLLMGDYGTGLDFDTFLFTEITAPRGHTTL</sequence>
<feature type="region of interest" description="Disordered" evidence="1">
    <location>
        <begin position="68"/>
        <end position="115"/>
    </location>
</feature>
<evidence type="ECO:0000256" key="1">
    <source>
        <dbReference type="SAM" id="MobiDB-lite"/>
    </source>
</evidence>
<keyword evidence="3" id="KW-1185">Reference proteome</keyword>
<feature type="compositionally biased region" description="Pro residues" evidence="1">
    <location>
        <begin position="391"/>
        <end position="402"/>
    </location>
</feature>
<protein>
    <submittedName>
        <fullName evidence="2">Uncharacterized protein</fullName>
    </submittedName>
</protein>
<evidence type="ECO:0000313" key="3">
    <source>
        <dbReference type="Proteomes" id="UP000076738"/>
    </source>
</evidence>